<feature type="compositionally biased region" description="Polar residues" evidence="1">
    <location>
        <begin position="9"/>
        <end position="30"/>
    </location>
</feature>
<organism evidence="2 3">
    <name type="scientific">Carnegiea gigantea</name>
    <dbReference type="NCBI Taxonomy" id="171969"/>
    <lineage>
        <taxon>Eukaryota</taxon>
        <taxon>Viridiplantae</taxon>
        <taxon>Streptophyta</taxon>
        <taxon>Embryophyta</taxon>
        <taxon>Tracheophyta</taxon>
        <taxon>Spermatophyta</taxon>
        <taxon>Magnoliopsida</taxon>
        <taxon>eudicotyledons</taxon>
        <taxon>Gunneridae</taxon>
        <taxon>Pentapetalae</taxon>
        <taxon>Caryophyllales</taxon>
        <taxon>Cactineae</taxon>
        <taxon>Cactaceae</taxon>
        <taxon>Cactoideae</taxon>
        <taxon>Echinocereeae</taxon>
        <taxon>Carnegiea</taxon>
    </lineage>
</organism>
<accession>A0A9Q1K384</accession>
<proteinExistence type="predicted"/>
<dbReference type="EMBL" id="JAKOGI010000393">
    <property type="protein sequence ID" value="KAJ8435699.1"/>
    <property type="molecule type" value="Genomic_DNA"/>
</dbReference>
<gene>
    <name evidence="2" type="ORF">Cgig2_027289</name>
</gene>
<comment type="caution">
    <text evidence="2">The sequence shown here is derived from an EMBL/GenBank/DDBJ whole genome shotgun (WGS) entry which is preliminary data.</text>
</comment>
<dbReference type="AlphaFoldDB" id="A0A9Q1K384"/>
<feature type="region of interest" description="Disordered" evidence="1">
    <location>
        <begin position="107"/>
        <end position="185"/>
    </location>
</feature>
<dbReference type="Proteomes" id="UP001153076">
    <property type="component" value="Unassembled WGS sequence"/>
</dbReference>
<reference evidence="2" key="1">
    <citation type="submission" date="2022-04" db="EMBL/GenBank/DDBJ databases">
        <title>Carnegiea gigantea Genome sequencing and assembly v2.</title>
        <authorList>
            <person name="Copetti D."/>
            <person name="Sanderson M.J."/>
            <person name="Burquez A."/>
            <person name="Wojciechowski M.F."/>
        </authorList>
    </citation>
    <scope>NUCLEOTIDE SEQUENCE</scope>
    <source>
        <strain evidence="2">SGP5-SGP5p</strain>
        <tissue evidence="2">Aerial part</tissue>
    </source>
</reference>
<name>A0A9Q1K384_9CARY</name>
<protein>
    <submittedName>
        <fullName evidence="2">Uncharacterized protein</fullName>
    </submittedName>
</protein>
<feature type="region of interest" description="Disordered" evidence="1">
    <location>
        <begin position="1"/>
        <end position="32"/>
    </location>
</feature>
<evidence type="ECO:0000313" key="3">
    <source>
        <dbReference type="Proteomes" id="UP001153076"/>
    </source>
</evidence>
<feature type="region of interest" description="Disordered" evidence="1">
    <location>
        <begin position="46"/>
        <end position="79"/>
    </location>
</feature>
<evidence type="ECO:0000256" key="1">
    <source>
        <dbReference type="SAM" id="MobiDB-lite"/>
    </source>
</evidence>
<sequence length="185" mass="20380">MLSKGGLDGSTSTIGSQNSRGTTVKHTPTKSPIKAFEDIASSISKTRGKRKINMGGVIDDDGCENDGDQHDLDTDVDDEWGTKVEDFETSDEEWVSAKAKVAECKRQKVLGRTNTPEEVGKQDMDKAKSATAGNKQTHLGSSLHSNYETSKAEMDTDRETDDEVPRLLRKKERPVKVDEHTNLKN</sequence>
<feature type="compositionally biased region" description="Basic and acidic residues" evidence="1">
    <location>
        <begin position="118"/>
        <end position="128"/>
    </location>
</feature>
<feature type="compositionally biased region" description="Basic and acidic residues" evidence="1">
    <location>
        <begin position="174"/>
        <end position="185"/>
    </location>
</feature>
<feature type="compositionally biased region" description="Polar residues" evidence="1">
    <location>
        <begin position="131"/>
        <end position="149"/>
    </location>
</feature>
<evidence type="ECO:0000313" key="2">
    <source>
        <dbReference type="EMBL" id="KAJ8435699.1"/>
    </source>
</evidence>
<keyword evidence="3" id="KW-1185">Reference proteome</keyword>